<proteinExistence type="predicted"/>
<dbReference type="Proteomes" id="UP000235371">
    <property type="component" value="Unassembled WGS sequence"/>
</dbReference>
<dbReference type="EMBL" id="KZ613866">
    <property type="protein sequence ID" value="PMD54279.1"/>
    <property type="molecule type" value="Genomic_DNA"/>
</dbReference>
<evidence type="ECO:0000313" key="1">
    <source>
        <dbReference type="EMBL" id="PMD54279.1"/>
    </source>
</evidence>
<dbReference type="InParanoid" id="A0A2J6SU45"/>
<organism evidence="1 2">
    <name type="scientific">Hyaloscypha bicolor E</name>
    <dbReference type="NCBI Taxonomy" id="1095630"/>
    <lineage>
        <taxon>Eukaryota</taxon>
        <taxon>Fungi</taxon>
        <taxon>Dikarya</taxon>
        <taxon>Ascomycota</taxon>
        <taxon>Pezizomycotina</taxon>
        <taxon>Leotiomycetes</taxon>
        <taxon>Helotiales</taxon>
        <taxon>Hyaloscyphaceae</taxon>
        <taxon>Hyaloscypha</taxon>
        <taxon>Hyaloscypha bicolor</taxon>
    </lineage>
</organism>
<name>A0A2J6SU45_9HELO</name>
<accession>A0A2J6SU45</accession>
<reference evidence="1 2" key="1">
    <citation type="submission" date="2016-04" db="EMBL/GenBank/DDBJ databases">
        <title>A degradative enzymes factory behind the ericoid mycorrhizal symbiosis.</title>
        <authorList>
            <consortium name="DOE Joint Genome Institute"/>
            <person name="Martino E."/>
            <person name="Morin E."/>
            <person name="Grelet G."/>
            <person name="Kuo A."/>
            <person name="Kohler A."/>
            <person name="Daghino S."/>
            <person name="Barry K."/>
            <person name="Choi C."/>
            <person name="Cichocki N."/>
            <person name="Clum A."/>
            <person name="Copeland A."/>
            <person name="Hainaut M."/>
            <person name="Haridas S."/>
            <person name="Labutti K."/>
            <person name="Lindquist E."/>
            <person name="Lipzen A."/>
            <person name="Khouja H.-R."/>
            <person name="Murat C."/>
            <person name="Ohm R."/>
            <person name="Olson A."/>
            <person name="Spatafora J."/>
            <person name="Veneault-Fourrey C."/>
            <person name="Henrissat B."/>
            <person name="Grigoriev I."/>
            <person name="Martin F."/>
            <person name="Perotto S."/>
        </authorList>
    </citation>
    <scope>NUCLEOTIDE SEQUENCE [LARGE SCALE GENOMIC DNA]</scope>
    <source>
        <strain evidence="1 2">E</strain>
    </source>
</reference>
<gene>
    <name evidence="1" type="ORF">K444DRAFT_618740</name>
</gene>
<evidence type="ECO:0000313" key="2">
    <source>
        <dbReference type="Proteomes" id="UP000235371"/>
    </source>
</evidence>
<keyword evidence="2" id="KW-1185">Reference proteome</keyword>
<dbReference type="RefSeq" id="XP_024731183.1">
    <property type="nucleotide sequence ID" value="XM_024881383.1"/>
</dbReference>
<dbReference type="GeneID" id="36589460"/>
<dbReference type="AlphaFoldDB" id="A0A2J6SU45"/>
<protein>
    <submittedName>
        <fullName evidence="1">Uncharacterized protein</fullName>
    </submittedName>
</protein>
<sequence>MIRVAIVAARRNKERFPLITASLDSKVATAPFPPIYHEHNHDSKHNLIDCIGILPRDDIYLPLAGSLLPIPTTYLYRAGRHYKGELRAMIYMFQRDLGGQSVAMFRLEPAQCSYFWDYLAHTQFQSEPPLPNLDPESFWGYPSLWLVPLPSLQSRLRRNYVHSPASLGIVVPFVQYQIGLRLGEGLLVPFSLKYL</sequence>